<dbReference type="PROSITE" id="PS51806">
    <property type="entry name" value="DOG1"/>
    <property type="match status" value="1"/>
</dbReference>
<dbReference type="OMA" id="AHYQQYY"/>
<organism evidence="2">
    <name type="scientific">Eucalyptus grandis</name>
    <name type="common">Flooded gum</name>
    <dbReference type="NCBI Taxonomy" id="71139"/>
    <lineage>
        <taxon>Eukaryota</taxon>
        <taxon>Viridiplantae</taxon>
        <taxon>Streptophyta</taxon>
        <taxon>Embryophyta</taxon>
        <taxon>Tracheophyta</taxon>
        <taxon>Spermatophyta</taxon>
        <taxon>Magnoliopsida</taxon>
        <taxon>eudicotyledons</taxon>
        <taxon>Gunneridae</taxon>
        <taxon>Pentapetalae</taxon>
        <taxon>rosids</taxon>
        <taxon>malvids</taxon>
        <taxon>Myrtales</taxon>
        <taxon>Myrtaceae</taxon>
        <taxon>Myrtoideae</taxon>
        <taxon>Eucalypteae</taxon>
        <taxon>Eucalyptus</taxon>
    </lineage>
</organism>
<dbReference type="InParanoid" id="A0A059A7Z2"/>
<dbReference type="STRING" id="71139.A0A059A7Z2"/>
<protein>
    <recommendedName>
        <fullName evidence="1">DOG1 domain-containing protein</fullName>
    </recommendedName>
</protein>
<dbReference type="Gramene" id="KCW49450">
    <property type="protein sequence ID" value="KCW49450"/>
    <property type="gene ID" value="EUGRSUZ_K02977"/>
</dbReference>
<name>A0A059A7Z2_EUCGR</name>
<dbReference type="eggNOG" id="ENOG502RY29">
    <property type="taxonomic scope" value="Eukaryota"/>
</dbReference>
<dbReference type="EMBL" id="KK198763">
    <property type="protein sequence ID" value="KCW49450.1"/>
    <property type="molecule type" value="Genomic_DNA"/>
</dbReference>
<dbReference type="GO" id="GO:0006351">
    <property type="term" value="P:DNA-templated transcription"/>
    <property type="evidence" value="ECO:0007669"/>
    <property type="project" value="InterPro"/>
</dbReference>
<dbReference type="PANTHER" id="PTHR46354">
    <property type="entry name" value="DOG1 DOMAIN-CONTAINING PROTEIN"/>
    <property type="match status" value="1"/>
</dbReference>
<accession>A0A059A7Z2</accession>
<reference evidence="2" key="1">
    <citation type="submission" date="2013-07" db="EMBL/GenBank/DDBJ databases">
        <title>The genome of Eucalyptus grandis.</title>
        <authorList>
            <person name="Schmutz J."/>
            <person name="Hayes R."/>
            <person name="Myburg A."/>
            <person name="Tuskan G."/>
            <person name="Grattapaglia D."/>
            <person name="Rokhsar D.S."/>
        </authorList>
    </citation>
    <scope>NUCLEOTIDE SEQUENCE</scope>
    <source>
        <tissue evidence="2">Leaf extractions</tissue>
    </source>
</reference>
<dbReference type="GO" id="GO:0043565">
    <property type="term" value="F:sequence-specific DNA binding"/>
    <property type="evidence" value="ECO:0007669"/>
    <property type="project" value="InterPro"/>
</dbReference>
<gene>
    <name evidence="2" type="ORF">EUGRSUZ_K02977</name>
</gene>
<evidence type="ECO:0000259" key="1">
    <source>
        <dbReference type="PROSITE" id="PS51806"/>
    </source>
</evidence>
<evidence type="ECO:0000313" key="2">
    <source>
        <dbReference type="EMBL" id="KCW49450.1"/>
    </source>
</evidence>
<dbReference type="InterPro" id="IPR025422">
    <property type="entry name" value="TGA_domain"/>
</dbReference>
<dbReference type="AlphaFoldDB" id="A0A059A7Z2"/>
<dbReference type="InterPro" id="IPR051886">
    <property type="entry name" value="Seed_Dev/Stress_Resp_Reg"/>
</dbReference>
<sequence>MYPSGSRRNHTNGDPKSLSFESFLEAWLVRQKRYLEELLSAQHSSCEVRQDDHLELIHRVLYHYQQYYEEKSRVANWDVFLVFSPPWLTNLERALLWIAGFRPNLLFRLVSSSVNDMTEDQSRRMDRLVAETRMEEKALNDELAKIQERVGAPPLANAIRRYGRTAQDGETADGSGDDSALGGLRKALEKVVANADMLRATTGEKVALVLTPPQMVKVLAAVAQLQLKVRGLGLQRDAEKGQNGGN</sequence>
<proteinExistence type="predicted"/>
<dbReference type="OrthoDB" id="781635at2759"/>
<dbReference type="PANTHER" id="PTHR46354:SF13">
    <property type="entry name" value="PROTEIN DOG1-LIKE 4"/>
    <property type="match status" value="1"/>
</dbReference>
<dbReference type="KEGG" id="egr:104426374"/>
<feature type="domain" description="DOG1" evidence="1">
    <location>
        <begin position="17"/>
        <end position="239"/>
    </location>
</feature>
<dbReference type="Pfam" id="PF14144">
    <property type="entry name" value="DOG1"/>
    <property type="match status" value="1"/>
</dbReference>